<keyword evidence="1" id="KW-0175">Coiled coil</keyword>
<name>A0A1U8Q4Z4_NELNU</name>
<dbReference type="RefSeq" id="XP_019053125.1">
    <property type="nucleotide sequence ID" value="XM_019197580.1"/>
</dbReference>
<sequence length="162" mass="18813">MTLQLSMRKSKDVVFPDEVAEWADMSTAMLRARAAGYCMVVNFTIHLLMCQSEIRLKRALDIEEKARQLHCELDLARGEILQAKNGARSQQEQILAMIEEKEKHQELISALTEEKMKQQDLISTLTEEKVKLQRENAIQEVRAEERSHAIKRFKESSEFHDL</sequence>
<reference evidence="3" key="1">
    <citation type="submission" date="2025-08" db="UniProtKB">
        <authorList>
            <consortium name="RefSeq"/>
        </authorList>
    </citation>
    <scope>IDENTIFICATION</scope>
</reference>
<gene>
    <name evidence="3" type="primary">LOC104596093</name>
</gene>
<evidence type="ECO:0000313" key="3">
    <source>
        <dbReference type="RefSeq" id="XP_019053125.1"/>
    </source>
</evidence>
<evidence type="ECO:0000313" key="2">
    <source>
        <dbReference type="Proteomes" id="UP000189703"/>
    </source>
</evidence>
<accession>A0A1U8Q4Z4</accession>
<feature type="coiled-coil region" evidence="1">
    <location>
        <begin position="87"/>
        <end position="142"/>
    </location>
</feature>
<proteinExistence type="predicted"/>
<dbReference type="AlphaFoldDB" id="A0A1U8Q4Z4"/>
<dbReference type="GeneID" id="104596093"/>
<dbReference type="Proteomes" id="UP000189703">
    <property type="component" value="Unplaced"/>
</dbReference>
<dbReference type="KEGG" id="nnu:104596093"/>
<organism evidence="2 3">
    <name type="scientific">Nelumbo nucifera</name>
    <name type="common">Sacred lotus</name>
    <dbReference type="NCBI Taxonomy" id="4432"/>
    <lineage>
        <taxon>Eukaryota</taxon>
        <taxon>Viridiplantae</taxon>
        <taxon>Streptophyta</taxon>
        <taxon>Embryophyta</taxon>
        <taxon>Tracheophyta</taxon>
        <taxon>Spermatophyta</taxon>
        <taxon>Magnoliopsida</taxon>
        <taxon>Proteales</taxon>
        <taxon>Nelumbonaceae</taxon>
        <taxon>Nelumbo</taxon>
    </lineage>
</organism>
<evidence type="ECO:0000256" key="1">
    <source>
        <dbReference type="SAM" id="Coils"/>
    </source>
</evidence>
<keyword evidence="2" id="KW-1185">Reference proteome</keyword>
<dbReference type="InParanoid" id="A0A1U8Q4Z4"/>
<protein>
    <submittedName>
        <fullName evidence="3">Uncharacterized protein LOC104596093</fullName>
    </submittedName>
</protein>